<feature type="domain" description="Sulfatase-modifying factor enzyme-like" evidence="1">
    <location>
        <begin position="243"/>
        <end position="478"/>
    </location>
</feature>
<dbReference type="InterPro" id="IPR042095">
    <property type="entry name" value="SUMF_sf"/>
</dbReference>
<evidence type="ECO:0000259" key="1">
    <source>
        <dbReference type="Pfam" id="PF03781"/>
    </source>
</evidence>
<evidence type="ECO:0000313" key="2">
    <source>
        <dbReference type="EMBL" id="NCJ06376.1"/>
    </source>
</evidence>
<dbReference type="PANTHER" id="PTHR23150">
    <property type="entry name" value="SULFATASE MODIFYING FACTOR 1, 2"/>
    <property type="match status" value="1"/>
</dbReference>
<dbReference type="InterPro" id="IPR051043">
    <property type="entry name" value="Sulfatase_Mod_Factor_Kinase"/>
</dbReference>
<accession>A0A8K1ZYD2</accession>
<dbReference type="Gene3D" id="3.90.1580.10">
    <property type="entry name" value="paralog of FGE (formylglycine-generating enzyme)"/>
    <property type="match status" value="1"/>
</dbReference>
<organism evidence="2 3">
    <name type="scientific">Petrachloros mirabilis ULC683</name>
    <dbReference type="NCBI Taxonomy" id="2781853"/>
    <lineage>
        <taxon>Bacteria</taxon>
        <taxon>Bacillati</taxon>
        <taxon>Cyanobacteriota</taxon>
        <taxon>Cyanophyceae</taxon>
        <taxon>Synechococcales</taxon>
        <taxon>Petrachlorosaceae</taxon>
        <taxon>Petrachloros</taxon>
        <taxon>Petrachloros mirabilis</taxon>
    </lineage>
</organism>
<sequence length="481" mass="54810">MLNIFIFLALVLLITLQIIRLKYFAKIIKVNKIYEQNNNQLNTLEKDTIDTIQETSSLNKKTYSLEPPSEDFIKALLHDFNNRSDKYLDFQDLLPMEISEKQQRSKRNIEFQISNKPKEEVFFILQKFDKSKIILIPNCLNKNLHKSLREVQRVFEVKTSQHIDKTQIKLLKPATISHLGFGIFNLLDLGQIEVTIKIEKTPVKTNTKPRESASATINLSDRRVSVRKPEKLSEDLGDGIFLEMIALPGGSFLMGSPDSELARSSSESPMHLVIIPPFFVSKYPITQAQWRAVVSKSTSSIELRPNPSKFNGDYHPVESINWYEAVEFCNRLLRVTGKNYRLLSEAEWEYACRAGTASPFFWGNTLASCLANYNATFTYGSGEKGKFRQQTTRVDLFPPNSFGLYDMHGNVWEWCADRWHDSYKSAPEDGKAWSTGSAVGDNVVRGGSWASLPSDCRSASRTYRSANLRSDDRGFRVALSL</sequence>
<proteinExistence type="predicted"/>
<evidence type="ECO:0000313" key="3">
    <source>
        <dbReference type="Proteomes" id="UP000607397"/>
    </source>
</evidence>
<keyword evidence="3" id="KW-1185">Reference proteome</keyword>
<gene>
    <name evidence="2" type="ORF">GS597_07600</name>
</gene>
<dbReference type="PANTHER" id="PTHR23150:SF19">
    <property type="entry name" value="FORMYLGLYCINE-GENERATING ENZYME"/>
    <property type="match status" value="1"/>
</dbReference>
<reference evidence="2" key="1">
    <citation type="submission" date="2019-12" db="EMBL/GenBank/DDBJ databases">
        <title>High-Quality draft genome sequences of three cyanobacteria isolated from the limestone walls of the Old Cathedral of Coimbra.</title>
        <authorList>
            <person name="Tiago I."/>
            <person name="Soares F."/>
            <person name="Portugal A."/>
        </authorList>
    </citation>
    <scope>NUCLEOTIDE SEQUENCE [LARGE SCALE GENOMIC DNA]</scope>
    <source>
        <strain evidence="2">C</strain>
    </source>
</reference>
<dbReference type="InterPro" id="IPR005532">
    <property type="entry name" value="SUMF_dom"/>
</dbReference>
<comment type="caution">
    <text evidence="2">The sequence shown here is derived from an EMBL/GenBank/DDBJ whole genome shotgun (WGS) entry which is preliminary data.</text>
</comment>
<dbReference type="EMBL" id="WVIC01000012">
    <property type="protein sequence ID" value="NCJ06376.1"/>
    <property type="molecule type" value="Genomic_DNA"/>
</dbReference>
<dbReference type="Proteomes" id="UP000607397">
    <property type="component" value="Unassembled WGS sequence"/>
</dbReference>
<dbReference type="SUPFAM" id="SSF56436">
    <property type="entry name" value="C-type lectin-like"/>
    <property type="match status" value="1"/>
</dbReference>
<dbReference type="GO" id="GO:0120147">
    <property type="term" value="F:formylglycine-generating oxidase activity"/>
    <property type="evidence" value="ECO:0007669"/>
    <property type="project" value="TreeGrafter"/>
</dbReference>
<protein>
    <submittedName>
        <fullName evidence="2">SUMF1/EgtB/PvdO family nonheme iron enzyme</fullName>
    </submittedName>
</protein>
<name>A0A8K1ZYD2_9CYAN</name>
<dbReference type="AlphaFoldDB" id="A0A8K1ZYD2"/>
<dbReference type="Pfam" id="PF03781">
    <property type="entry name" value="FGE-sulfatase"/>
    <property type="match status" value="1"/>
</dbReference>
<dbReference type="InterPro" id="IPR016187">
    <property type="entry name" value="CTDL_fold"/>
</dbReference>